<dbReference type="Pfam" id="PF13358">
    <property type="entry name" value="DDE_3"/>
    <property type="match status" value="1"/>
</dbReference>
<feature type="non-terminal residue" evidence="2">
    <location>
        <position position="54"/>
    </location>
</feature>
<organism evidence="2 3">
    <name type="scientific">Stegodyphus mimosarum</name>
    <name type="common">African social velvet spider</name>
    <dbReference type="NCBI Taxonomy" id="407821"/>
    <lineage>
        <taxon>Eukaryota</taxon>
        <taxon>Metazoa</taxon>
        <taxon>Ecdysozoa</taxon>
        <taxon>Arthropoda</taxon>
        <taxon>Chelicerata</taxon>
        <taxon>Arachnida</taxon>
        <taxon>Araneae</taxon>
        <taxon>Araneomorphae</taxon>
        <taxon>Entelegynae</taxon>
        <taxon>Eresoidea</taxon>
        <taxon>Eresidae</taxon>
        <taxon>Stegodyphus</taxon>
    </lineage>
</organism>
<evidence type="ECO:0000313" key="2">
    <source>
        <dbReference type="EMBL" id="KFM69669.1"/>
    </source>
</evidence>
<dbReference type="EMBL" id="KK117148">
    <property type="protein sequence ID" value="KFM69669.1"/>
    <property type="molecule type" value="Genomic_DNA"/>
</dbReference>
<dbReference type="Proteomes" id="UP000054359">
    <property type="component" value="Unassembled WGS sequence"/>
</dbReference>
<name>A0A087TX30_STEMI</name>
<evidence type="ECO:0000259" key="1">
    <source>
        <dbReference type="Pfam" id="PF13358"/>
    </source>
</evidence>
<dbReference type="OrthoDB" id="6435577at2759"/>
<protein>
    <recommendedName>
        <fullName evidence="1">Tc1-like transposase DDE domain-containing protein</fullName>
    </recommendedName>
</protein>
<proteinExistence type="predicted"/>
<sequence length="54" mass="6082">MDDNATCHRTVAVQNCLESDDIQRLVWPARFPNMNPIENAWNAWGGILLADNAL</sequence>
<dbReference type="InterPro" id="IPR038717">
    <property type="entry name" value="Tc1-like_DDE_dom"/>
</dbReference>
<dbReference type="InterPro" id="IPR036397">
    <property type="entry name" value="RNaseH_sf"/>
</dbReference>
<evidence type="ECO:0000313" key="3">
    <source>
        <dbReference type="Proteomes" id="UP000054359"/>
    </source>
</evidence>
<dbReference type="AlphaFoldDB" id="A0A087TX30"/>
<keyword evidence="3" id="KW-1185">Reference proteome</keyword>
<reference evidence="2 3" key="1">
    <citation type="submission" date="2013-11" db="EMBL/GenBank/DDBJ databases">
        <title>Genome sequencing of Stegodyphus mimosarum.</title>
        <authorList>
            <person name="Bechsgaard J."/>
        </authorList>
    </citation>
    <scope>NUCLEOTIDE SEQUENCE [LARGE SCALE GENOMIC DNA]</scope>
</reference>
<accession>A0A087TX30</accession>
<feature type="domain" description="Tc1-like transposase DDE" evidence="1">
    <location>
        <begin position="3"/>
        <end position="43"/>
    </location>
</feature>
<dbReference type="GO" id="GO:0003676">
    <property type="term" value="F:nucleic acid binding"/>
    <property type="evidence" value="ECO:0007669"/>
    <property type="project" value="InterPro"/>
</dbReference>
<gene>
    <name evidence="2" type="ORF">X975_14592</name>
</gene>
<dbReference type="Gene3D" id="3.30.420.10">
    <property type="entry name" value="Ribonuclease H-like superfamily/Ribonuclease H"/>
    <property type="match status" value="1"/>
</dbReference>